<comment type="caution">
    <text evidence="1">The sequence shown here is derived from an EMBL/GenBank/DDBJ whole genome shotgun (WGS) entry which is preliminary data.</text>
</comment>
<sequence>MSLNPQQTYVHLADSGAARELPGGDAFWRLPEAEMDSCGSGWLVTEFAFTADWPNWEMHPHADEFVYLLSGAMELHLEEATGLRKVALEGSGAVVVPRGVWHTGKVLAPSRMLHVTRGEGTQQRPA</sequence>
<organism evidence="1 2">
    <name type="scientific">Pseudoduganella lurida</name>
    <dbReference type="NCBI Taxonomy" id="1036180"/>
    <lineage>
        <taxon>Bacteria</taxon>
        <taxon>Pseudomonadati</taxon>
        <taxon>Pseudomonadota</taxon>
        <taxon>Betaproteobacteria</taxon>
        <taxon>Burkholderiales</taxon>
        <taxon>Oxalobacteraceae</taxon>
        <taxon>Telluria group</taxon>
        <taxon>Pseudoduganella</taxon>
    </lineage>
</organism>
<dbReference type="SUPFAM" id="SSF51182">
    <property type="entry name" value="RmlC-like cupins"/>
    <property type="match status" value="1"/>
</dbReference>
<accession>A0A562RE55</accession>
<keyword evidence="2" id="KW-1185">Reference proteome</keyword>
<dbReference type="AlphaFoldDB" id="A0A562RE55"/>
<dbReference type="InterPro" id="IPR014710">
    <property type="entry name" value="RmlC-like_jellyroll"/>
</dbReference>
<evidence type="ECO:0000313" key="2">
    <source>
        <dbReference type="Proteomes" id="UP000318431"/>
    </source>
</evidence>
<name>A0A562RE55_9BURK</name>
<gene>
    <name evidence="1" type="ORF">IP91_01480</name>
</gene>
<dbReference type="InterPro" id="IPR011051">
    <property type="entry name" value="RmlC_Cupin_sf"/>
</dbReference>
<proteinExistence type="predicted"/>
<reference evidence="1 2" key="1">
    <citation type="journal article" date="2015" name="Stand. Genomic Sci.">
        <title>Genomic Encyclopedia of Bacterial and Archaeal Type Strains, Phase III: the genomes of soil and plant-associated and newly described type strains.</title>
        <authorList>
            <person name="Whitman W.B."/>
            <person name="Woyke T."/>
            <person name="Klenk H.P."/>
            <person name="Zhou Y."/>
            <person name="Lilburn T.G."/>
            <person name="Beck B.J."/>
            <person name="De Vos P."/>
            <person name="Vandamme P."/>
            <person name="Eisen J.A."/>
            <person name="Garrity G."/>
            <person name="Hugenholtz P."/>
            <person name="Kyrpides N.C."/>
        </authorList>
    </citation>
    <scope>NUCLEOTIDE SEQUENCE [LARGE SCALE GENOMIC DNA]</scope>
    <source>
        <strain evidence="1 2">CGMCC 1.10822</strain>
    </source>
</reference>
<protein>
    <submittedName>
        <fullName evidence="1">Cupin domain-containing protein</fullName>
    </submittedName>
</protein>
<dbReference type="RefSeq" id="WP_145648207.1">
    <property type="nucleotide sequence ID" value="NZ_VLLB01000002.1"/>
</dbReference>
<dbReference type="Gene3D" id="2.60.120.10">
    <property type="entry name" value="Jelly Rolls"/>
    <property type="match status" value="1"/>
</dbReference>
<dbReference type="EMBL" id="VLLB01000002">
    <property type="protein sequence ID" value="TWI67367.1"/>
    <property type="molecule type" value="Genomic_DNA"/>
</dbReference>
<dbReference type="Proteomes" id="UP000318431">
    <property type="component" value="Unassembled WGS sequence"/>
</dbReference>
<dbReference type="OrthoDB" id="512358at2"/>
<evidence type="ECO:0000313" key="1">
    <source>
        <dbReference type="EMBL" id="TWI67367.1"/>
    </source>
</evidence>